<evidence type="ECO:0000256" key="1">
    <source>
        <dbReference type="ARBA" id="ARBA00004496"/>
    </source>
</evidence>
<feature type="coiled-coil region" evidence="9">
    <location>
        <begin position="358"/>
        <end position="385"/>
    </location>
</feature>
<keyword evidence="3" id="KW-0677">Repeat</keyword>
<dbReference type="RefSeq" id="WP_378293591.1">
    <property type="nucleotide sequence ID" value="NZ_JBHULE010000019.1"/>
</dbReference>
<evidence type="ECO:0000259" key="11">
    <source>
        <dbReference type="PROSITE" id="PS01124"/>
    </source>
</evidence>
<evidence type="ECO:0000256" key="5">
    <source>
        <dbReference type="ARBA" id="ARBA00023015"/>
    </source>
</evidence>
<evidence type="ECO:0000256" key="7">
    <source>
        <dbReference type="ARBA" id="ARBA00038253"/>
    </source>
</evidence>
<dbReference type="InterPro" id="IPR018060">
    <property type="entry name" value="HTH_AraC"/>
</dbReference>
<organism evidence="12 13">
    <name type="scientific">Aquimarina rubra</name>
    <dbReference type="NCBI Taxonomy" id="1920033"/>
    <lineage>
        <taxon>Bacteria</taxon>
        <taxon>Pseudomonadati</taxon>
        <taxon>Bacteroidota</taxon>
        <taxon>Flavobacteriia</taxon>
        <taxon>Flavobacteriales</taxon>
        <taxon>Flavobacteriaceae</taxon>
        <taxon>Aquimarina</taxon>
    </lineage>
</organism>
<comment type="similarity">
    <text evidence="7">Belongs to the Rap family.</text>
</comment>
<dbReference type="SMART" id="SM00028">
    <property type="entry name" value="TPR"/>
    <property type="match status" value="6"/>
</dbReference>
<dbReference type="PROSITE" id="PS50005">
    <property type="entry name" value="TPR"/>
    <property type="match status" value="1"/>
</dbReference>
<keyword evidence="6" id="KW-0804">Transcription</keyword>
<evidence type="ECO:0000313" key="12">
    <source>
        <dbReference type="EMBL" id="MFD2563832.1"/>
    </source>
</evidence>
<dbReference type="InterPro" id="IPR051476">
    <property type="entry name" value="Bac_ResReg_Asp_Phosphatase"/>
</dbReference>
<reference evidence="13" key="1">
    <citation type="journal article" date="2019" name="Int. J. Syst. Evol. Microbiol.">
        <title>The Global Catalogue of Microorganisms (GCM) 10K type strain sequencing project: providing services to taxonomists for standard genome sequencing and annotation.</title>
        <authorList>
            <consortium name="The Broad Institute Genomics Platform"/>
            <consortium name="The Broad Institute Genome Sequencing Center for Infectious Disease"/>
            <person name="Wu L."/>
            <person name="Ma J."/>
        </authorList>
    </citation>
    <scope>NUCLEOTIDE SEQUENCE [LARGE SCALE GENOMIC DNA]</scope>
    <source>
        <strain evidence="13">KCTC 52274</strain>
    </source>
</reference>
<keyword evidence="13" id="KW-1185">Reference proteome</keyword>
<dbReference type="PANTHER" id="PTHR46630">
    <property type="entry name" value="TETRATRICOPEPTIDE REPEAT PROTEIN 29"/>
    <property type="match status" value="1"/>
</dbReference>
<gene>
    <name evidence="12" type="ORF">ACFSR1_14220</name>
</gene>
<dbReference type="InterPro" id="IPR009057">
    <property type="entry name" value="Homeodomain-like_sf"/>
</dbReference>
<keyword evidence="4 8" id="KW-0802">TPR repeat</keyword>
<proteinExistence type="inferred from homology"/>
<dbReference type="PROSITE" id="PS01124">
    <property type="entry name" value="HTH_ARAC_FAMILY_2"/>
    <property type="match status" value="1"/>
</dbReference>
<dbReference type="SUPFAM" id="SSF46689">
    <property type="entry name" value="Homeodomain-like"/>
    <property type="match status" value="1"/>
</dbReference>
<evidence type="ECO:0000256" key="9">
    <source>
        <dbReference type="SAM" id="Coils"/>
    </source>
</evidence>
<keyword evidence="10" id="KW-0812">Transmembrane</keyword>
<dbReference type="Proteomes" id="UP001597319">
    <property type="component" value="Unassembled WGS sequence"/>
</dbReference>
<evidence type="ECO:0000256" key="4">
    <source>
        <dbReference type="ARBA" id="ARBA00022803"/>
    </source>
</evidence>
<dbReference type="SUPFAM" id="SSF48452">
    <property type="entry name" value="TPR-like"/>
    <property type="match status" value="2"/>
</dbReference>
<dbReference type="PANTHER" id="PTHR46630:SF1">
    <property type="entry name" value="TETRATRICOPEPTIDE REPEAT PROTEIN 29"/>
    <property type="match status" value="1"/>
</dbReference>
<feature type="repeat" description="TPR" evidence="8">
    <location>
        <begin position="71"/>
        <end position="104"/>
    </location>
</feature>
<feature type="domain" description="HTH araC/xylS-type" evidence="11">
    <location>
        <begin position="447"/>
        <end position="555"/>
    </location>
</feature>
<keyword evidence="10" id="KW-0472">Membrane</keyword>
<evidence type="ECO:0000256" key="3">
    <source>
        <dbReference type="ARBA" id="ARBA00022737"/>
    </source>
</evidence>
<keyword evidence="2" id="KW-0963">Cytoplasm</keyword>
<comment type="caution">
    <text evidence="12">The sequence shown here is derived from an EMBL/GenBank/DDBJ whole genome shotgun (WGS) entry which is preliminary data.</text>
</comment>
<evidence type="ECO:0000256" key="10">
    <source>
        <dbReference type="SAM" id="Phobius"/>
    </source>
</evidence>
<dbReference type="Gene3D" id="1.10.10.60">
    <property type="entry name" value="Homeodomain-like"/>
    <property type="match status" value="2"/>
</dbReference>
<dbReference type="InterPro" id="IPR019734">
    <property type="entry name" value="TPR_rpt"/>
</dbReference>
<keyword evidence="5" id="KW-0805">Transcription regulation</keyword>
<evidence type="ECO:0000256" key="8">
    <source>
        <dbReference type="PROSITE-ProRule" id="PRU00339"/>
    </source>
</evidence>
<sequence>MKQFLSIGFLMIAIFLNKSVLASEIQSIIPDSLTTKSPQEIISYLKYSKQKDSDVYEIALSALSKDDLILAQQYYTVALFFYETEQYERALYYLNKSITLVKELNDSKFLCTLYLKSANAYLKDWQNQKSLDYYNKALFIAQKKGSIKHELIANSGLAIILRRMGQLDKALKVCKNSLVLTEKSSDNNTANHVRLLTIISEIYLDQTKYDSVLHYADIGLAISKPLDYSIGSIDLLTKKGIVALNNKEQTKALQYFYEAKEIIDQKGIKQKKSILNLNYFLANYFYQEKQYNKAISYLNNSVSILEEKDARNIRVLETYLLLANCYTEIGQTKESMFWFQKLITLQDEFQDAKNKTITKLYNQDINKLENQIEALKNEEMKEERYKEYIFVILLSVCFVLVFFIFKYYQKQKNNTARFDQLIEKINSLQSKEKNILQPVVINDEKVKAVLDGLDKLENQEYFLHTDCDLRSMSKKVKTNTTYLSKIIKTHKANSFNDYINDLRIEYALKRLKNDKKFRSFSVKSIALEIGYKTDNSFTKHFKSKTGLNPSYYIRKINSQDNDS</sequence>
<protein>
    <submittedName>
        <fullName evidence="12">Helix-turn-helix domain-containing protein</fullName>
    </submittedName>
</protein>
<dbReference type="Pfam" id="PF12833">
    <property type="entry name" value="HTH_18"/>
    <property type="match status" value="1"/>
</dbReference>
<feature type="transmembrane region" description="Helical" evidence="10">
    <location>
        <begin position="388"/>
        <end position="408"/>
    </location>
</feature>
<dbReference type="Gene3D" id="1.25.40.10">
    <property type="entry name" value="Tetratricopeptide repeat domain"/>
    <property type="match status" value="2"/>
</dbReference>
<comment type="subcellular location">
    <subcellularLocation>
        <location evidence="1">Cytoplasm</location>
    </subcellularLocation>
</comment>
<dbReference type="EMBL" id="JBHULE010000019">
    <property type="protein sequence ID" value="MFD2563832.1"/>
    <property type="molecule type" value="Genomic_DNA"/>
</dbReference>
<accession>A0ABW5LG15</accession>
<keyword evidence="10" id="KW-1133">Transmembrane helix</keyword>
<evidence type="ECO:0000313" key="13">
    <source>
        <dbReference type="Proteomes" id="UP001597319"/>
    </source>
</evidence>
<evidence type="ECO:0000256" key="6">
    <source>
        <dbReference type="ARBA" id="ARBA00023163"/>
    </source>
</evidence>
<name>A0ABW5LG15_9FLAO</name>
<evidence type="ECO:0000256" key="2">
    <source>
        <dbReference type="ARBA" id="ARBA00022490"/>
    </source>
</evidence>
<keyword evidence="9" id="KW-0175">Coiled coil</keyword>
<dbReference type="Pfam" id="PF13424">
    <property type="entry name" value="TPR_12"/>
    <property type="match status" value="1"/>
</dbReference>
<dbReference type="SMART" id="SM00342">
    <property type="entry name" value="HTH_ARAC"/>
    <property type="match status" value="1"/>
</dbReference>
<dbReference type="InterPro" id="IPR011990">
    <property type="entry name" value="TPR-like_helical_dom_sf"/>
</dbReference>